<evidence type="ECO:0000256" key="4">
    <source>
        <dbReference type="ARBA" id="ARBA00022598"/>
    </source>
</evidence>
<proteinExistence type="inferred from homology"/>
<dbReference type="GO" id="GO:0000049">
    <property type="term" value="F:tRNA binding"/>
    <property type="evidence" value="ECO:0007669"/>
    <property type="project" value="InterPro"/>
</dbReference>
<dbReference type="AlphaFoldDB" id="A0A075HVZ9"/>
<dbReference type="SUPFAM" id="SSF48163">
    <property type="entry name" value="An anticodon-binding domain of class I aminoacyl-tRNA synthetases"/>
    <property type="match status" value="1"/>
</dbReference>
<dbReference type="InterPro" id="IPR020751">
    <property type="entry name" value="aa-tRNA-synth_I_codon-bd_sub2"/>
</dbReference>
<comment type="catalytic activity">
    <reaction evidence="9 10">
        <text>tRNA(Lys) + L-lysine + ATP = L-lysyl-tRNA(Lys) + AMP + diphosphate</text>
        <dbReference type="Rhea" id="RHEA:20792"/>
        <dbReference type="Rhea" id="RHEA-COMP:9696"/>
        <dbReference type="Rhea" id="RHEA-COMP:9697"/>
        <dbReference type="ChEBI" id="CHEBI:30616"/>
        <dbReference type="ChEBI" id="CHEBI:32551"/>
        <dbReference type="ChEBI" id="CHEBI:33019"/>
        <dbReference type="ChEBI" id="CHEBI:78442"/>
        <dbReference type="ChEBI" id="CHEBI:78529"/>
        <dbReference type="ChEBI" id="CHEBI:456215"/>
        <dbReference type="EC" id="6.1.1.6"/>
    </reaction>
</comment>
<dbReference type="Pfam" id="PF01921">
    <property type="entry name" value="tRNA-synt_1f"/>
    <property type="match status" value="1"/>
</dbReference>
<keyword evidence="8 10" id="KW-0030">Aminoacyl-tRNA synthetase</keyword>
<evidence type="ECO:0000256" key="3">
    <source>
        <dbReference type="ARBA" id="ARBA00022490"/>
    </source>
</evidence>
<dbReference type="GO" id="GO:0004824">
    <property type="term" value="F:lysine-tRNA ligase activity"/>
    <property type="evidence" value="ECO:0007669"/>
    <property type="project" value="UniProtKB-UniRule"/>
</dbReference>
<accession>A0A075HVZ9</accession>
<keyword evidence="5 10" id="KW-0547">Nucleotide-binding</keyword>
<dbReference type="GO" id="GO:0005737">
    <property type="term" value="C:cytoplasm"/>
    <property type="evidence" value="ECO:0007669"/>
    <property type="project" value="UniProtKB-SubCell"/>
</dbReference>
<comment type="subcellular location">
    <subcellularLocation>
        <location evidence="1 10">Cytoplasm</location>
    </subcellularLocation>
</comment>
<dbReference type="InterPro" id="IPR002904">
    <property type="entry name" value="Lys-tRNA-ligase"/>
</dbReference>
<comment type="similarity">
    <text evidence="2 10">Belongs to the class-I aminoacyl-tRNA synthetase family.</text>
</comment>
<dbReference type="SUPFAM" id="SSF52374">
    <property type="entry name" value="Nucleotidylyl transferase"/>
    <property type="match status" value="1"/>
</dbReference>
<evidence type="ECO:0000256" key="6">
    <source>
        <dbReference type="ARBA" id="ARBA00022840"/>
    </source>
</evidence>
<keyword evidence="6 10" id="KW-0067">ATP-binding</keyword>
<evidence type="ECO:0000256" key="10">
    <source>
        <dbReference type="HAMAP-Rule" id="MF_00177"/>
    </source>
</evidence>
<dbReference type="Gene3D" id="1.10.10.350">
    <property type="match status" value="1"/>
</dbReference>
<dbReference type="PANTHER" id="PTHR37940">
    <property type="entry name" value="LYSINE--TRNA LIGASE"/>
    <property type="match status" value="1"/>
</dbReference>
<sequence length="531" mass="60544">MMTEREVIGKGTWIDKLAFELLEREKQIGRSIDLIRVESGLGASGIPHIGSLGDAVRAYGIKLALENFGYKSELIAYSDDLDGLRKIPEGLDVKEEDIGKRVSAIDDPLCDEHDSYGSHMSSLLLEGLDNLGIKYVHKTAHDTYKNGLLKEQIHRILVDNKNIGDKIEELTGQQKFQNVLPYFPVCKNCDRLYTTESFEYIADEKKIRYRCKDSEIGSNIIKGCGHEGESDITKDLGKLAWKVEFAARWQAFDIRFEAYGKDIMDSVKVNDWVSDEILKFPHPHHVKYEMFLDKGGKKISKSLGNVVTSEKWLNYGTPESILLLLYKRITGAREVGFDDIPALMNEYNELEDIYFGKTKIDNEAKLVKSKGLYEYVNLLNPPKNSQSHVNYRLLIELCKIFKDNRLERVVSKLIDYGTIKETNSYVEELIRCAGNYSDDFEETKIPSTKITIDSSCNVALKQLVKLLSENDKIEDLQNSIYNIAKENQVQPKDFFKLLYQIILSTERGPKIGPFIEDIGEKNVADAISRYI</sequence>
<evidence type="ECO:0000256" key="7">
    <source>
        <dbReference type="ARBA" id="ARBA00022917"/>
    </source>
</evidence>
<evidence type="ECO:0000313" key="11">
    <source>
        <dbReference type="EMBL" id="AIF17953.1"/>
    </source>
</evidence>
<dbReference type="EMBL" id="KF901097">
    <property type="protein sequence ID" value="AIF17953.1"/>
    <property type="molecule type" value="Genomic_DNA"/>
</dbReference>
<evidence type="ECO:0000256" key="9">
    <source>
        <dbReference type="ARBA" id="ARBA00048573"/>
    </source>
</evidence>
<evidence type="ECO:0000256" key="8">
    <source>
        <dbReference type="ARBA" id="ARBA00023146"/>
    </source>
</evidence>
<evidence type="ECO:0000256" key="1">
    <source>
        <dbReference type="ARBA" id="ARBA00004496"/>
    </source>
</evidence>
<reference evidence="11" key="1">
    <citation type="journal article" date="2014" name="Genome Biol. Evol.">
        <title>Pangenome evidence for extensive interdomain horizontal transfer affecting lineage core and shell genes in uncultured planktonic thaumarchaeota and euryarchaeota.</title>
        <authorList>
            <person name="Deschamps P."/>
            <person name="Zivanovic Y."/>
            <person name="Moreira D."/>
            <person name="Rodriguez-Valera F."/>
            <person name="Lopez-Garcia P."/>
        </authorList>
    </citation>
    <scope>NUCLEOTIDE SEQUENCE</scope>
</reference>
<dbReference type="GO" id="GO:0006430">
    <property type="term" value="P:lysyl-tRNA aminoacylation"/>
    <property type="evidence" value="ECO:0007669"/>
    <property type="project" value="UniProtKB-UniRule"/>
</dbReference>
<gene>
    <name evidence="11" type="primary">lysK</name>
    <name evidence="10" type="synonym">lysS</name>
</gene>
<dbReference type="InterPro" id="IPR014729">
    <property type="entry name" value="Rossmann-like_a/b/a_fold"/>
</dbReference>
<protein>
    <recommendedName>
        <fullName evidence="10">Lysine--tRNA ligase</fullName>
        <ecNumber evidence="10">6.1.1.6</ecNumber>
    </recommendedName>
    <alternativeName>
        <fullName evidence="10">Lysyl-tRNA synthetase</fullName>
        <shortName evidence="10">LysRS</shortName>
    </alternativeName>
</protein>
<evidence type="ECO:0000256" key="5">
    <source>
        <dbReference type="ARBA" id="ARBA00022741"/>
    </source>
</evidence>
<feature type="short sequence motif" description="'KMSKS' region" evidence="10">
    <location>
        <begin position="298"/>
        <end position="302"/>
    </location>
</feature>
<organism evidence="11">
    <name type="scientific">uncultured marine thaumarchaeote KM3_79_H05</name>
    <dbReference type="NCBI Taxonomy" id="1456298"/>
    <lineage>
        <taxon>Archaea</taxon>
        <taxon>Nitrososphaerota</taxon>
        <taxon>environmental samples</taxon>
    </lineage>
</organism>
<feature type="short sequence motif" description="'HIGH' region" evidence="10">
    <location>
        <begin position="43"/>
        <end position="51"/>
    </location>
</feature>
<keyword evidence="3 10" id="KW-0963">Cytoplasm</keyword>
<dbReference type="Gene3D" id="3.40.50.620">
    <property type="entry name" value="HUPs"/>
    <property type="match status" value="1"/>
</dbReference>
<keyword evidence="4 10" id="KW-0436">Ligase</keyword>
<dbReference type="PANTHER" id="PTHR37940:SF1">
    <property type="entry name" value="LYSINE--TRNA LIGASE"/>
    <property type="match status" value="1"/>
</dbReference>
<name>A0A075HVZ9_9ARCH</name>
<dbReference type="HAMAP" id="MF_00177">
    <property type="entry name" value="Lys_tRNA_synth_class1"/>
    <property type="match status" value="1"/>
</dbReference>
<dbReference type="GO" id="GO:0005524">
    <property type="term" value="F:ATP binding"/>
    <property type="evidence" value="ECO:0007669"/>
    <property type="project" value="UniProtKB-UniRule"/>
</dbReference>
<evidence type="ECO:0000256" key="2">
    <source>
        <dbReference type="ARBA" id="ARBA00005594"/>
    </source>
</evidence>
<keyword evidence="7 10" id="KW-0648">Protein biosynthesis</keyword>
<dbReference type="InterPro" id="IPR008925">
    <property type="entry name" value="aa_tRNA-synth_I_cd-bd_sf"/>
</dbReference>
<feature type="binding site" evidence="10">
    <location>
        <position position="301"/>
    </location>
    <ligand>
        <name>ATP</name>
        <dbReference type="ChEBI" id="CHEBI:30616"/>
    </ligand>
</feature>
<dbReference type="EC" id="6.1.1.6" evidence="10"/>
<dbReference type="NCBIfam" id="TIGR00467">
    <property type="entry name" value="lysS_arch"/>
    <property type="match status" value="1"/>
</dbReference>
<dbReference type="Gene3D" id="1.10.10.770">
    <property type="match status" value="1"/>
</dbReference>